<evidence type="ECO:0000256" key="6">
    <source>
        <dbReference type="ARBA" id="ARBA00022576"/>
    </source>
</evidence>
<proteinExistence type="inferred from homology"/>
<evidence type="ECO:0000313" key="14">
    <source>
        <dbReference type="Proteomes" id="UP000556436"/>
    </source>
</evidence>
<evidence type="ECO:0000256" key="4">
    <source>
        <dbReference type="ARBA" id="ARBA00005072"/>
    </source>
</evidence>
<comment type="pathway">
    <text evidence="3 12">Amino-acid biosynthesis; L-valine biosynthesis; L-valine from pyruvate: step 4/4.</text>
</comment>
<accession>A0A7W7L8D2</accession>
<dbReference type="Gene3D" id="3.20.10.10">
    <property type="entry name" value="D-amino Acid Aminotransferase, subunit A, domain 2"/>
    <property type="match status" value="1"/>
</dbReference>
<dbReference type="EC" id="2.6.1.42" evidence="12"/>
<dbReference type="NCBIfam" id="TIGR01122">
    <property type="entry name" value="ilvE_I"/>
    <property type="match status" value="1"/>
</dbReference>
<dbReference type="Pfam" id="PF01063">
    <property type="entry name" value="Aminotran_4"/>
    <property type="match status" value="1"/>
</dbReference>
<dbReference type="NCBIfam" id="NF005146">
    <property type="entry name" value="PRK06606.1"/>
    <property type="match status" value="1"/>
</dbReference>
<dbReference type="GO" id="GO:0009099">
    <property type="term" value="P:L-valine biosynthetic process"/>
    <property type="evidence" value="ECO:0007669"/>
    <property type="project" value="UniProtKB-UniPathway"/>
</dbReference>
<dbReference type="PANTHER" id="PTHR42743:SF11">
    <property type="entry name" value="AMINODEOXYCHORISMATE LYASE"/>
    <property type="match status" value="1"/>
</dbReference>
<dbReference type="UniPathway" id="UPA00047">
    <property type="reaction ID" value="UER00058"/>
</dbReference>
<evidence type="ECO:0000256" key="8">
    <source>
        <dbReference type="ARBA" id="ARBA00022898"/>
    </source>
</evidence>
<dbReference type="AlphaFoldDB" id="A0A7W7L8D2"/>
<organism evidence="13 14">
    <name type="scientific">Streptomyces netropsis</name>
    <name type="common">Streptoverticillium netropsis</name>
    <dbReference type="NCBI Taxonomy" id="55404"/>
    <lineage>
        <taxon>Bacteria</taxon>
        <taxon>Bacillati</taxon>
        <taxon>Actinomycetota</taxon>
        <taxon>Actinomycetes</taxon>
        <taxon>Kitasatosporales</taxon>
        <taxon>Streptomycetaceae</taxon>
        <taxon>Streptomyces</taxon>
    </lineage>
</organism>
<evidence type="ECO:0000256" key="12">
    <source>
        <dbReference type="RuleBase" id="RU364094"/>
    </source>
</evidence>
<keyword evidence="12" id="KW-0028">Amino-acid biosynthesis</keyword>
<comment type="catalytic activity">
    <reaction evidence="9 12">
        <text>L-valine + 2-oxoglutarate = 3-methyl-2-oxobutanoate + L-glutamate</text>
        <dbReference type="Rhea" id="RHEA:24813"/>
        <dbReference type="ChEBI" id="CHEBI:11851"/>
        <dbReference type="ChEBI" id="CHEBI:16810"/>
        <dbReference type="ChEBI" id="CHEBI:29985"/>
        <dbReference type="ChEBI" id="CHEBI:57762"/>
        <dbReference type="EC" id="2.6.1.42"/>
    </reaction>
</comment>
<dbReference type="RefSeq" id="WP_184731999.1">
    <property type="nucleotide sequence ID" value="NZ_BMRW01000011.1"/>
</dbReference>
<dbReference type="GO" id="GO:0004084">
    <property type="term" value="F:branched-chain-amino-acid transaminase activity"/>
    <property type="evidence" value="ECO:0007669"/>
    <property type="project" value="UniProtKB-EC"/>
</dbReference>
<comment type="catalytic activity">
    <reaction evidence="10 12">
        <text>L-isoleucine + 2-oxoglutarate = (S)-3-methyl-2-oxopentanoate + L-glutamate</text>
        <dbReference type="Rhea" id="RHEA:24801"/>
        <dbReference type="ChEBI" id="CHEBI:16810"/>
        <dbReference type="ChEBI" id="CHEBI:29985"/>
        <dbReference type="ChEBI" id="CHEBI:35146"/>
        <dbReference type="ChEBI" id="CHEBI:58045"/>
        <dbReference type="EC" id="2.6.1.42"/>
    </reaction>
</comment>
<evidence type="ECO:0000256" key="2">
    <source>
        <dbReference type="ARBA" id="ARBA00004824"/>
    </source>
</evidence>
<evidence type="ECO:0000256" key="5">
    <source>
        <dbReference type="ARBA" id="ARBA00009320"/>
    </source>
</evidence>
<dbReference type="FunFam" id="3.20.10.10:FF:000002">
    <property type="entry name" value="D-alanine aminotransferase"/>
    <property type="match status" value="1"/>
</dbReference>
<comment type="pathway">
    <text evidence="2 12">Amino-acid biosynthesis; L-isoleucine biosynthesis; L-isoleucine from 2-oxobutanoate: step 4/4.</text>
</comment>
<dbReference type="GO" id="GO:0009097">
    <property type="term" value="P:isoleucine biosynthetic process"/>
    <property type="evidence" value="ECO:0007669"/>
    <property type="project" value="UniProtKB-UniPathway"/>
</dbReference>
<evidence type="ECO:0000256" key="9">
    <source>
        <dbReference type="ARBA" id="ARBA00048212"/>
    </source>
</evidence>
<dbReference type="InterPro" id="IPR036038">
    <property type="entry name" value="Aminotransferase-like"/>
</dbReference>
<evidence type="ECO:0000256" key="11">
    <source>
        <dbReference type="ARBA" id="ARBA00049229"/>
    </source>
</evidence>
<dbReference type="Proteomes" id="UP000556436">
    <property type="component" value="Unassembled WGS sequence"/>
</dbReference>
<evidence type="ECO:0000313" key="13">
    <source>
        <dbReference type="EMBL" id="MBB4885462.1"/>
    </source>
</evidence>
<gene>
    <name evidence="12" type="primary">ilvE</name>
    <name evidence="13" type="ORF">FHS38_001490</name>
</gene>
<keyword evidence="14" id="KW-1185">Reference proteome</keyword>
<name>A0A7W7L8D2_STRNE</name>
<dbReference type="SUPFAM" id="SSF56752">
    <property type="entry name" value="D-aminoacid aminotransferase-like PLP-dependent enzymes"/>
    <property type="match status" value="1"/>
</dbReference>
<evidence type="ECO:0000256" key="1">
    <source>
        <dbReference type="ARBA" id="ARBA00001933"/>
    </source>
</evidence>
<dbReference type="InterPro" id="IPR001544">
    <property type="entry name" value="Aminotrans_IV"/>
</dbReference>
<comment type="catalytic activity">
    <reaction evidence="11 12">
        <text>L-leucine + 2-oxoglutarate = 4-methyl-2-oxopentanoate + L-glutamate</text>
        <dbReference type="Rhea" id="RHEA:18321"/>
        <dbReference type="ChEBI" id="CHEBI:16810"/>
        <dbReference type="ChEBI" id="CHEBI:17865"/>
        <dbReference type="ChEBI" id="CHEBI:29985"/>
        <dbReference type="ChEBI" id="CHEBI:57427"/>
        <dbReference type="EC" id="2.6.1.42"/>
    </reaction>
</comment>
<dbReference type="InterPro" id="IPR043131">
    <property type="entry name" value="BCAT-like_N"/>
</dbReference>
<dbReference type="InterPro" id="IPR005785">
    <property type="entry name" value="B_amino_transI"/>
</dbReference>
<dbReference type="InterPro" id="IPR043132">
    <property type="entry name" value="BCAT-like_C"/>
</dbReference>
<evidence type="ECO:0000256" key="3">
    <source>
        <dbReference type="ARBA" id="ARBA00004931"/>
    </source>
</evidence>
<evidence type="ECO:0000256" key="10">
    <source>
        <dbReference type="ARBA" id="ARBA00048798"/>
    </source>
</evidence>
<dbReference type="GO" id="GO:0009098">
    <property type="term" value="P:L-leucine biosynthetic process"/>
    <property type="evidence" value="ECO:0007669"/>
    <property type="project" value="UniProtKB-UniPathway"/>
</dbReference>
<comment type="pathway">
    <text evidence="4 12">Amino-acid biosynthesis; L-leucine biosynthesis; L-leucine from 3-methyl-2-oxobutanoate: step 4/4.</text>
</comment>
<comment type="cofactor">
    <cofactor evidence="1 12">
        <name>pyridoxal 5'-phosphate</name>
        <dbReference type="ChEBI" id="CHEBI:597326"/>
    </cofactor>
</comment>
<dbReference type="PANTHER" id="PTHR42743">
    <property type="entry name" value="AMINO-ACID AMINOTRANSFERASE"/>
    <property type="match status" value="1"/>
</dbReference>
<keyword evidence="6 12" id="KW-0032">Aminotransferase</keyword>
<protein>
    <recommendedName>
        <fullName evidence="12">Branched-chain-amino-acid aminotransferase</fullName>
        <shortName evidence="12">BCAT</shortName>
        <ecNumber evidence="12">2.6.1.42</ecNumber>
    </recommendedName>
</protein>
<dbReference type="UniPathway" id="UPA00049">
    <property type="reaction ID" value="UER00062"/>
</dbReference>
<dbReference type="CDD" id="cd00449">
    <property type="entry name" value="PLPDE_IV"/>
    <property type="match status" value="1"/>
</dbReference>
<dbReference type="UniPathway" id="UPA00048">
    <property type="reaction ID" value="UER00073"/>
</dbReference>
<dbReference type="Gene3D" id="3.30.470.10">
    <property type="match status" value="1"/>
</dbReference>
<comment type="caution">
    <text evidence="13">The sequence shown here is derived from an EMBL/GenBank/DDBJ whole genome shotgun (WGS) entry which is preliminary data.</text>
</comment>
<keyword evidence="7 12" id="KW-0808">Transferase</keyword>
<comment type="similarity">
    <text evidence="5 12">Belongs to the class-IV pyridoxal-phosphate-dependent aminotransferase family.</text>
</comment>
<comment type="function">
    <text evidence="12">Acts on leucine, isoleucine and valine.</text>
</comment>
<evidence type="ECO:0000256" key="7">
    <source>
        <dbReference type="ARBA" id="ARBA00022679"/>
    </source>
</evidence>
<sequence>MTLPEAQAIWMDGELVPWREAQVHVLTHGLHYGTGVLEGTRVYPTAAGPAAFRLDEHLRRLERSARMVRIHLTHDRDTLSRASLDLVRENGHQACYVRHLVYLGYGVMGLDTRRAPVRTTIATWEWGSYLGDEAPTHGIRLMTSSWRRNDPNVVPTAAKASGPYLNSVLAKREAVDAGFDEALLLSRDGYVAECSAENIFVVRDGVLHTPPSSAGALEGITAGSVCVLARDLGMRLEVRNLLRSDIYGADEVFVCGTAAGVVPVQSLDHREIGAPGPVAKQLGDLFRAITVGEEPRYQHWLTPVG</sequence>
<reference evidence="13 14" key="1">
    <citation type="submission" date="2020-08" db="EMBL/GenBank/DDBJ databases">
        <title>Genomic Encyclopedia of Type Strains, Phase III (KMG-III): the genomes of soil and plant-associated and newly described type strains.</title>
        <authorList>
            <person name="Whitman W."/>
        </authorList>
    </citation>
    <scope>NUCLEOTIDE SEQUENCE [LARGE SCALE GENOMIC DNA]</scope>
    <source>
        <strain evidence="13 14">CECT 3265</strain>
    </source>
</reference>
<dbReference type="InterPro" id="IPR050571">
    <property type="entry name" value="Class-IV_PLP-Dep_Aminotrnsfr"/>
</dbReference>
<keyword evidence="12" id="KW-0100">Branched-chain amino acid biosynthesis</keyword>
<keyword evidence="8 12" id="KW-0663">Pyridoxal phosphate</keyword>
<dbReference type="EMBL" id="JACHJG010000002">
    <property type="protein sequence ID" value="MBB4885462.1"/>
    <property type="molecule type" value="Genomic_DNA"/>
</dbReference>